<dbReference type="OrthoDB" id="410058at2759"/>
<protein>
    <submittedName>
        <fullName evidence="3">Processing alpha glucosidase I</fullName>
        <ecNumber evidence="3">3.2.1.106</ecNumber>
    </submittedName>
</protein>
<comment type="caution">
    <text evidence="3">The sequence shown here is derived from an EMBL/GenBank/DDBJ whole genome shotgun (WGS) entry which is preliminary data.</text>
</comment>
<feature type="region of interest" description="Disordered" evidence="1">
    <location>
        <begin position="69"/>
        <end position="88"/>
    </location>
</feature>
<sequence length="88" mass="9554">MHKDVQNIGRIHSCKISGVGLKEFDTQFESSFNLRKKGFSNAQIEMVLNALSSLIGGIGYFHGSGLVSSNPKPEYGHEDSSEAKLGEP</sequence>
<evidence type="ECO:0000313" key="3">
    <source>
        <dbReference type="EMBL" id="KAJ2747611.1"/>
    </source>
</evidence>
<dbReference type="AlphaFoldDB" id="A0A9W8L8H6"/>
<keyword evidence="3" id="KW-0378">Hydrolase</keyword>
<gene>
    <name evidence="3" type="primary">CWH41_2</name>
    <name evidence="3" type="ORF">GGI19_006330</name>
</gene>
<dbReference type="GO" id="GO:0004573">
    <property type="term" value="F:Glc3Man9GlcNAc2 oligosaccharide glucosidase activity"/>
    <property type="evidence" value="ECO:0007669"/>
    <property type="project" value="UniProtKB-EC"/>
</dbReference>
<dbReference type="EMBL" id="JANBUH010001272">
    <property type="protein sequence ID" value="KAJ2747611.1"/>
    <property type="molecule type" value="Genomic_DNA"/>
</dbReference>
<dbReference type="InterPro" id="IPR012341">
    <property type="entry name" value="6hp_glycosidase-like_sf"/>
</dbReference>
<dbReference type="Pfam" id="PF03200">
    <property type="entry name" value="Glyco_hydro_63"/>
    <property type="match status" value="1"/>
</dbReference>
<dbReference type="InterPro" id="IPR031335">
    <property type="entry name" value="Glyco_hydro_63_C"/>
</dbReference>
<organism evidence="3 4">
    <name type="scientific">Coemansia pectinata</name>
    <dbReference type="NCBI Taxonomy" id="1052879"/>
    <lineage>
        <taxon>Eukaryota</taxon>
        <taxon>Fungi</taxon>
        <taxon>Fungi incertae sedis</taxon>
        <taxon>Zoopagomycota</taxon>
        <taxon>Kickxellomycotina</taxon>
        <taxon>Kickxellomycetes</taxon>
        <taxon>Kickxellales</taxon>
        <taxon>Kickxellaceae</taxon>
        <taxon>Coemansia</taxon>
    </lineage>
</organism>
<evidence type="ECO:0000313" key="4">
    <source>
        <dbReference type="Proteomes" id="UP001140011"/>
    </source>
</evidence>
<dbReference type="GO" id="GO:0005975">
    <property type="term" value="P:carbohydrate metabolic process"/>
    <property type="evidence" value="ECO:0007669"/>
    <property type="project" value="InterPro"/>
</dbReference>
<keyword evidence="3" id="KW-0326">Glycosidase</keyword>
<proteinExistence type="predicted"/>
<dbReference type="Proteomes" id="UP001140011">
    <property type="component" value="Unassembled WGS sequence"/>
</dbReference>
<reference evidence="3" key="1">
    <citation type="submission" date="2022-07" db="EMBL/GenBank/DDBJ databases">
        <title>Phylogenomic reconstructions and comparative analyses of Kickxellomycotina fungi.</title>
        <authorList>
            <person name="Reynolds N.K."/>
            <person name="Stajich J.E."/>
            <person name="Barry K."/>
            <person name="Grigoriev I.V."/>
            <person name="Crous P."/>
            <person name="Smith M.E."/>
        </authorList>
    </citation>
    <scope>NUCLEOTIDE SEQUENCE</scope>
    <source>
        <strain evidence="3">BCRC 34297</strain>
    </source>
</reference>
<evidence type="ECO:0000256" key="1">
    <source>
        <dbReference type="SAM" id="MobiDB-lite"/>
    </source>
</evidence>
<keyword evidence="4" id="KW-1185">Reference proteome</keyword>
<feature type="non-terminal residue" evidence="3">
    <location>
        <position position="1"/>
    </location>
</feature>
<dbReference type="Gene3D" id="1.50.10.10">
    <property type="match status" value="1"/>
</dbReference>
<feature type="domain" description="Glycosyl hydrolase family 63 C-terminal" evidence="2">
    <location>
        <begin position="21"/>
        <end position="71"/>
    </location>
</feature>
<accession>A0A9W8L8H6</accession>
<evidence type="ECO:0000259" key="2">
    <source>
        <dbReference type="Pfam" id="PF03200"/>
    </source>
</evidence>
<dbReference type="EC" id="3.2.1.106" evidence="3"/>
<feature type="compositionally biased region" description="Basic and acidic residues" evidence="1">
    <location>
        <begin position="74"/>
        <end position="88"/>
    </location>
</feature>
<name>A0A9W8L8H6_9FUNG</name>